<feature type="chain" id="PRO_5028334839" description="Hexosyltransferase" evidence="18">
    <location>
        <begin position="22"/>
        <end position="443"/>
    </location>
</feature>
<dbReference type="GeneID" id="116221557"/>
<dbReference type="PANTHER" id="PTHR11214:SF234">
    <property type="entry name" value="HEXOSYLTRANSFERASE"/>
    <property type="match status" value="1"/>
</dbReference>
<reference evidence="20" key="1">
    <citation type="submission" date="2025-08" db="UniProtKB">
        <authorList>
            <consortium name="RefSeq"/>
        </authorList>
    </citation>
    <scope>IDENTIFICATION</scope>
</reference>
<dbReference type="InterPro" id="IPR002659">
    <property type="entry name" value="Glyco_trans_31"/>
</dbReference>
<evidence type="ECO:0000256" key="7">
    <source>
        <dbReference type="ARBA" id="ARBA00022692"/>
    </source>
</evidence>
<keyword evidence="5 16" id="KW-0328">Glycosyltransferase</keyword>
<evidence type="ECO:0000256" key="1">
    <source>
        <dbReference type="ARBA" id="ARBA00001936"/>
    </source>
</evidence>
<dbReference type="GO" id="GO:0006493">
    <property type="term" value="P:protein O-linked glycosylation"/>
    <property type="evidence" value="ECO:0007669"/>
    <property type="project" value="TreeGrafter"/>
</dbReference>
<evidence type="ECO:0000313" key="19">
    <source>
        <dbReference type="Proteomes" id="UP000515152"/>
    </source>
</evidence>
<evidence type="ECO:0000256" key="2">
    <source>
        <dbReference type="ARBA" id="ARBA00004323"/>
    </source>
</evidence>
<dbReference type="Gene3D" id="3.90.550.50">
    <property type="match status" value="1"/>
</dbReference>
<keyword evidence="13" id="KW-0464">Manganese</keyword>
<keyword evidence="6" id="KW-0808">Transferase</keyword>
<evidence type="ECO:0000256" key="6">
    <source>
        <dbReference type="ARBA" id="ARBA00022679"/>
    </source>
</evidence>
<comment type="similarity">
    <text evidence="4 16">Belongs to the glycosyltransferase 31 family.</text>
</comment>
<organism evidence="19 20">
    <name type="scientific">Clupea harengus</name>
    <name type="common">Atlantic herring</name>
    <dbReference type="NCBI Taxonomy" id="7950"/>
    <lineage>
        <taxon>Eukaryota</taxon>
        <taxon>Metazoa</taxon>
        <taxon>Chordata</taxon>
        <taxon>Craniata</taxon>
        <taxon>Vertebrata</taxon>
        <taxon>Euteleostomi</taxon>
        <taxon>Actinopterygii</taxon>
        <taxon>Neopterygii</taxon>
        <taxon>Teleostei</taxon>
        <taxon>Clupei</taxon>
        <taxon>Clupeiformes</taxon>
        <taxon>Clupeoidei</taxon>
        <taxon>Clupeidae</taxon>
        <taxon>Clupea</taxon>
    </lineage>
</organism>
<evidence type="ECO:0000256" key="18">
    <source>
        <dbReference type="SAM" id="SignalP"/>
    </source>
</evidence>
<dbReference type="EC" id="2.4.1.-" evidence="16"/>
<keyword evidence="18" id="KW-0732">Signal</keyword>
<keyword evidence="8" id="KW-0735">Signal-anchor</keyword>
<evidence type="ECO:0000256" key="11">
    <source>
        <dbReference type="ARBA" id="ARBA00023136"/>
    </source>
</evidence>
<evidence type="ECO:0000256" key="8">
    <source>
        <dbReference type="ARBA" id="ARBA00022968"/>
    </source>
</evidence>
<dbReference type="GO" id="GO:0030311">
    <property type="term" value="P:poly-N-acetyllactosamine biosynthetic process"/>
    <property type="evidence" value="ECO:0007669"/>
    <property type="project" value="TreeGrafter"/>
</dbReference>
<comment type="cofactor">
    <cofactor evidence="1">
        <name>Mn(2+)</name>
        <dbReference type="ChEBI" id="CHEBI:29035"/>
    </cofactor>
</comment>
<evidence type="ECO:0000256" key="4">
    <source>
        <dbReference type="ARBA" id="ARBA00008661"/>
    </source>
</evidence>
<evidence type="ECO:0000256" key="5">
    <source>
        <dbReference type="ARBA" id="ARBA00022676"/>
    </source>
</evidence>
<evidence type="ECO:0000256" key="10">
    <source>
        <dbReference type="ARBA" id="ARBA00023034"/>
    </source>
</evidence>
<dbReference type="OrthoDB" id="2139606at2759"/>
<comment type="subcellular location">
    <subcellularLocation>
        <location evidence="2 16">Golgi apparatus membrane</location>
        <topology evidence="2 16">Single-pass type II membrane protein</topology>
    </subcellularLocation>
</comment>
<dbReference type="PANTHER" id="PTHR11214">
    <property type="entry name" value="BETA-1,3-N-ACETYLGLUCOSAMINYLTRANSFERASE"/>
    <property type="match status" value="1"/>
</dbReference>
<sequence length="443" mass="49457">MGHLLIYILVAIFVTISNNSGNAPPQLPLHFVAPGISKNSGSLASHPIEPFWNLRLQDGALWNRLQHQLDRQHNPILRVGNRTRGRGSNGVTGKDAETTSPHTSSPVPCTLRPQWASLLPDFIGMPQQMRDFVLSMGCTSYPLLVDQPDLCGPRRTLGGPVSGTEGGTEAPMLLMAIKSQVGNFESRQAIRETWGRVAGGGLVRTVFLLGRQDSSTGPHPNLDALLDLESQHHGDILQWDFRDTFFNLTLKDVLFWEWFGQRCPGACFIFKGDDDVFVRTGSLLEYLHSQPPCTQSTAQSNNNNNNHSVNKAVWDFLVGDVISHAWPNRQPDTKYFIPESFYTGAYPAYAGGGGVVYSGWLALRLRELSRRVHLFPIDDVYLGMCLRRLGLSPTHHPGFLTFDLPEGEREKPCAYRNVILVHKRSPRQMLTLWKQLRDALPSC</sequence>
<feature type="region of interest" description="Disordered" evidence="17">
    <location>
        <begin position="79"/>
        <end position="109"/>
    </location>
</feature>
<proteinExistence type="inferred from homology"/>
<dbReference type="AlphaFoldDB" id="A0A6P8FZF7"/>
<evidence type="ECO:0000313" key="20">
    <source>
        <dbReference type="RefSeq" id="XP_031428582.1"/>
    </source>
</evidence>
<protein>
    <recommendedName>
        <fullName evidence="16">Hexosyltransferase</fullName>
        <ecNumber evidence="16">2.4.1.-</ecNumber>
    </recommendedName>
</protein>
<keyword evidence="10 16" id="KW-0333">Golgi apparatus</keyword>
<dbReference type="GO" id="GO:0008532">
    <property type="term" value="F:N-acetyllactosaminide beta-1,3-N-acetylglucosaminyltransferase activity"/>
    <property type="evidence" value="ECO:0007669"/>
    <property type="project" value="UniProtKB-EC"/>
</dbReference>
<feature type="signal peptide" evidence="18">
    <location>
        <begin position="1"/>
        <end position="21"/>
    </location>
</feature>
<dbReference type="KEGG" id="char:116221557"/>
<comment type="pathway">
    <text evidence="3">Protein modification; protein glycosylation.</text>
</comment>
<evidence type="ECO:0000256" key="12">
    <source>
        <dbReference type="ARBA" id="ARBA00023180"/>
    </source>
</evidence>
<dbReference type="Pfam" id="PF01762">
    <property type="entry name" value="Galactosyl_T"/>
    <property type="match status" value="1"/>
</dbReference>
<keyword evidence="7" id="KW-0812">Transmembrane</keyword>
<comment type="subunit">
    <text evidence="15">Interacts with B3GNT8; this interaction greatly increases B3GNT2 catalytic activity, independently of B3GNT8 enzymatic activity.</text>
</comment>
<keyword evidence="9" id="KW-1133">Transmembrane helix</keyword>
<dbReference type="GO" id="GO:0000139">
    <property type="term" value="C:Golgi membrane"/>
    <property type="evidence" value="ECO:0007669"/>
    <property type="project" value="UniProtKB-SubCell"/>
</dbReference>
<evidence type="ECO:0000256" key="16">
    <source>
        <dbReference type="RuleBase" id="RU363063"/>
    </source>
</evidence>
<keyword evidence="19" id="KW-1185">Reference proteome</keyword>
<evidence type="ECO:0000256" key="13">
    <source>
        <dbReference type="ARBA" id="ARBA00023211"/>
    </source>
</evidence>
<keyword evidence="12" id="KW-0325">Glycoprotein</keyword>
<dbReference type="FunFam" id="3.90.550.50:FF:000010">
    <property type="entry name" value="Hexosyltransferase"/>
    <property type="match status" value="1"/>
</dbReference>
<dbReference type="RefSeq" id="XP_031428582.1">
    <property type="nucleotide sequence ID" value="XM_031572722.1"/>
</dbReference>
<comment type="catalytic activity">
    <reaction evidence="14">
        <text>a beta-D-galactosyl-(1-&gt;4)-N-acetyl-beta-D-glucosaminyl derivative + UDP-N-acetyl-alpha-D-glucosamine = an N-acetyl-beta-D-glucosaminyl-(1-&gt;3)-beta-D-galactosyl-(1-&gt;4)-N-acetyl-beta-D-glucosaminyl derivative + UDP + H(+)</text>
        <dbReference type="Rhea" id="RHEA:14389"/>
        <dbReference type="ChEBI" id="CHEBI:15378"/>
        <dbReference type="ChEBI" id="CHEBI:57705"/>
        <dbReference type="ChEBI" id="CHEBI:58223"/>
        <dbReference type="ChEBI" id="CHEBI:133507"/>
        <dbReference type="ChEBI" id="CHEBI:134090"/>
        <dbReference type="EC" id="2.4.1.149"/>
    </reaction>
</comment>
<gene>
    <name evidence="20" type="primary">LOC116221557</name>
</gene>
<evidence type="ECO:0000256" key="14">
    <source>
        <dbReference type="ARBA" id="ARBA00050470"/>
    </source>
</evidence>
<evidence type="ECO:0000256" key="15">
    <source>
        <dbReference type="ARBA" id="ARBA00065824"/>
    </source>
</evidence>
<keyword evidence="11" id="KW-0472">Membrane</keyword>
<feature type="compositionally biased region" description="Polar residues" evidence="17">
    <location>
        <begin position="98"/>
        <end position="107"/>
    </location>
</feature>
<evidence type="ECO:0000256" key="3">
    <source>
        <dbReference type="ARBA" id="ARBA00004922"/>
    </source>
</evidence>
<accession>A0A6P8FZF7</accession>
<evidence type="ECO:0000256" key="9">
    <source>
        <dbReference type="ARBA" id="ARBA00022989"/>
    </source>
</evidence>
<name>A0A6P8FZF7_CLUHA</name>
<dbReference type="Proteomes" id="UP000515152">
    <property type="component" value="Chromosome 8"/>
</dbReference>
<evidence type="ECO:0000256" key="17">
    <source>
        <dbReference type="SAM" id="MobiDB-lite"/>
    </source>
</evidence>